<name>A0A481YPT5_9VIRU</name>
<gene>
    <name evidence="2" type="ORF">LCDPAC02_01460</name>
</gene>
<dbReference type="EMBL" id="MK500300">
    <property type="protein sequence ID" value="QBK84947.1"/>
    <property type="molecule type" value="Genomic_DNA"/>
</dbReference>
<feature type="domain" description="C2H2-type" evidence="1">
    <location>
        <begin position="206"/>
        <end position="229"/>
    </location>
</feature>
<proteinExistence type="predicted"/>
<reference evidence="2" key="1">
    <citation type="journal article" date="2019" name="MBio">
        <title>Virus Genomes from Deep Sea Sediments Expand the Ocean Megavirome and Support Independent Origins of Viral Gigantism.</title>
        <authorList>
            <person name="Backstrom D."/>
            <person name="Yutin N."/>
            <person name="Jorgensen S.L."/>
            <person name="Dharamshi J."/>
            <person name="Homa F."/>
            <person name="Zaremba-Niedwiedzka K."/>
            <person name="Spang A."/>
            <person name="Wolf Y.I."/>
            <person name="Koonin E.V."/>
            <person name="Ettema T.J."/>
        </authorList>
    </citation>
    <scope>NUCLEOTIDE SEQUENCE</scope>
</reference>
<evidence type="ECO:0000259" key="1">
    <source>
        <dbReference type="PROSITE" id="PS00028"/>
    </source>
</evidence>
<organism evidence="2">
    <name type="scientific">Pithovirus LCDPAC02</name>
    <dbReference type="NCBI Taxonomy" id="2506601"/>
    <lineage>
        <taxon>Viruses</taxon>
        <taxon>Pithoviruses</taxon>
    </lineage>
</organism>
<accession>A0A481YPT5</accession>
<protein>
    <recommendedName>
        <fullName evidence="1">C2H2-type domain-containing protein</fullName>
    </recommendedName>
</protein>
<dbReference type="InterPro" id="IPR013087">
    <property type="entry name" value="Znf_C2H2_type"/>
</dbReference>
<sequence length="308" mass="37124">MNFICSNIKDSKLIISWNEIKEENISINNLYTLLSLDLEIIDILVKSVLFELIIEFELTDIEIKDNDVEIIINNVKKVQKLFHKRLLIKYSEIKLEKEKPVLKTIRISTIKNNNYNYFKLYKPEECETFWNIPDIETLFETEEYENFCNRVISYDSKSELYSFDKSSFINKIDAEGAAFVYILNKFNPVRYRDIRKFKDRYKSIYCAIYKCDETFRNKKYCLEHINNKHCLYKYYKLLFKYFESYNIMEGKYNFIKCSCGKEEISVNNFIRHLYRHNYFNVDKCLSESSSYLGYESNIADESSDLEYE</sequence>
<dbReference type="PROSITE" id="PS00028">
    <property type="entry name" value="ZINC_FINGER_C2H2_1"/>
    <property type="match status" value="1"/>
</dbReference>
<evidence type="ECO:0000313" key="2">
    <source>
        <dbReference type="EMBL" id="QBK84947.1"/>
    </source>
</evidence>